<dbReference type="PANTHER" id="PTHR30349">
    <property type="entry name" value="PHAGE INTEGRASE-RELATED"/>
    <property type="match status" value="1"/>
</dbReference>
<feature type="domain" description="Tyr recombinase" evidence="4">
    <location>
        <begin position="165"/>
        <end position="357"/>
    </location>
</feature>
<evidence type="ECO:0000256" key="3">
    <source>
        <dbReference type="ARBA" id="ARBA00023172"/>
    </source>
</evidence>
<proteinExistence type="inferred from homology"/>
<protein>
    <submittedName>
        <fullName evidence="5">Tyrosine-type recombinase/integrase</fullName>
    </submittedName>
</protein>
<keyword evidence="6" id="KW-1185">Reference proteome</keyword>
<dbReference type="InterPro" id="IPR050090">
    <property type="entry name" value="Tyrosine_recombinase_XerCD"/>
</dbReference>
<dbReference type="InterPro" id="IPR002104">
    <property type="entry name" value="Integrase_catalytic"/>
</dbReference>
<evidence type="ECO:0000313" key="6">
    <source>
        <dbReference type="Proteomes" id="UP001074726"/>
    </source>
</evidence>
<dbReference type="InterPro" id="IPR013762">
    <property type="entry name" value="Integrase-like_cat_sf"/>
</dbReference>
<reference evidence="5" key="1">
    <citation type="submission" date="2022-08" db="EMBL/GenBank/DDBJ databases">
        <title>Genome sequencing of Nocardioides sp. STR2.</title>
        <authorList>
            <person name="So Y."/>
        </authorList>
    </citation>
    <scope>NUCLEOTIDE SEQUENCE</scope>
    <source>
        <strain evidence="5">STR2</strain>
    </source>
</reference>
<dbReference type="Pfam" id="PF00589">
    <property type="entry name" value="Phage_integrase"/>
    <property type="match status" value="1"/>
</dbReference>
<accession>A0ABT4CCR6</accession>
<evidence type="ECO:0000313" key="5">
    <source>
        <dbReference type="EMBL" id="MCY4726739.1"/>
    </source>
</evidence>
<gene>
    <name evidence="5" type="ORF">NYO98_10655</name>
</gene>
<dbReference type="PROSITE" id="PS51898">
    <property type="entry name" value="TYR_RECOMBINASE"/>
    <property type="match status" value="1"/>
</dbReference>
<dbReference type="InterPro" id="IPR053876">
    <property type="entry name" value="Phage_int_M"/>
</dbReference>
<dbReference type="PANTHER" id="PTHR30349:SF41">
    <property type="entry name" value="INTEGRASE_RECOMBINASE PROTEIN MJ0367-RELATED"/>
    <property type="match status" value="1"/>
</dbReference>
<dbReference type="Pfam" id="PF22022">
    <property type="entry name" value="Phage_int_M"/>
    <property type="match status" value="1"/>
</dbReference>
<dbReference type="InterPro" id="IPR010998">
    <property type="entry name" value="Integrase_recombinase_N"/>
</dbReference>
<dbReference type="RefSeq" id="WP_268111647.1">
    <property type="nucleotide sequence ID" value="NZ_JAPPUX010000003.1"/>
</dbReference>
<keyword evidence="2" id="KW-0238">DNA-binding</keyword>
<dbReference type="Proteomes" id="UP001074726">
    <property type="component" value="Unassembled WGS sequence"/>
</dbReference>
<evidence type="ECO:0000256" key="1">
    <source>
        <dbReference type="ARBA" id="ARBA00008857"/>
    </source>
</evidence>
<sequence>MTREVERTGKTKGAARNALTTYLTERTTPAADAITGESLVRDVAAVWLAERSTGARPLSITTRRRYREVIHDHIAPAVGSLRVREATVTRLDRFVKNVTADVGPATAKLCTSILSGVMGLAVRHGAAATNPVRDIAKVHVDSKPVRAMTFEQVSTARSAVAAYVAGEPIIPGERVLRGRSRADDLLDIVDVMLATGIRIGEVLAIRWSDVDLEAGTVTVCGTIIRDDTVTPSRMARQPFTKGKKEQTYLLPAFGVEAFMRRRVAMTHGNVEDLVFPSQAGTVREPGNVRTTLGRILDKVDLGWVRPHTFRKTVATVIEREADLRTASAQLGHGSEAVTRRHYVERATVGPDTRHITARFVPASSND</sequence>
<name>A0ABT4CCR6_9ACTN</name>
<comment type="caution">
    <text evidence="5">The sequence shown here is derived from an EMBL/GenBank/DDBJ whole genome shotgun (WGS) entry which is preliminary data.</text>
</comment>
<dbReference type="Gene3D" id="1.10.443.10">
    <property type="entry name" value="Intergrase catalytic core"/>
    <property type="match status" value="1"/>
</dbReference>
<organism evidence="5 6">
    <name type="scientific">Nocardioides pini</name>
    <dbReference type="NCBI Taxonomy" id="2975053"/>
    <lineage>
        <taxon>Bacteria</taxon>
        <taxon>Bacillati</taxon>
        <taxon>Actinomycetota</taxon>
        <taxon>Actinomycetes</taxon>
        <taxon>Propionibacteriales</taxon>
        <taxon>Nocardioidaceae</taxon>
        <taxon>Nocardioides</taxon>
    </lineage>
</organism>
<dbReference type="EMBL" id="JAPPUX010000003">
    <property type="protein sequence ID" value="MCY4726739.1"/>
    <property type="molecule type" value="Genomic_DNA"/>
</dbReference>
<dbReference type="InterPro" id="IPR011010">
    <property type="entry name" value="DNA_brk_join_enz"/>
</dbReference>
<evidence type="ECO:0000259" key="4">
    <source>
        <dbReference type="PROSITE" id="PS51898"/>
    </source>
</evidence>
<dbReference type="Gene3D" id="1.10.150.130">
    <property type="match status" value="1"/>
</dbReference>
<evidence type="ECO:0000256" key="2">
    <source>
        <dbReference type="ARBA" id="ARBA00023125"/>
    </source>
</evidence>
<comment type="similarity">
    <text evidence="1">Belongs to the 'phage' integrase family.</text>
</comment>
<keyword evidence="3" id="KW-0233">DNA recombination</keyword>
<dbReference type="SUPFAM" id="SSF56349">
    <property type="entry name" value="DNA breaking-rejoining enzymes"/>
    <property type="match status" value="1"/>
</dbReference>